<dbReference type="Pfam" id="PF06941">
    <property type="entry name" value="NT5C"/>
    <property type="match status" value="1"/>
</dbReference>
<dbReference type="EMBL" id="FJ168661">
    <property type="protein sequence ID" value="ACI06436.1"/>
    <property type="molecule type" value="Genomic_DNA"/>
</dbReference>
<dbReference type="KEGG" id="vg:6940487"/>
<accession>B5U3U0</accession>
<gene>
    <name evidence="2" type="primary">62</name>
    <name evidence="2" type="ORF">GUMBALL_62</name>
</gene>
<dbReference type="GO" id="GO:0008253">
    <property type="term" value="F:5'-nucleotidase activity"/>
    <property type="evidence" value="ECO:0007669"/>
    <property type="project" value="InterPro"/>
</dbReference>
<dbReference type="InterPro" id="IPR023214">
    <property type="entry name" value="HAD_sf"/>
</dbReference>
<dbReference type="Gene3D" id="3.40.50.1000">
    <property type="entry name" value="HAD superfamily/HAD-like"/>
    <property type="match status" value="1"/>
</dbReference>
<evidence type="ECO:0000256" key="1">
    <source>
        <dbReference type="PIRSR" id="PIRSR610708-1"/>
    </source>
</evidence>
<dbReference type="InterPro" id="IPR036412">
    <property type="entry name" value="HAD-like_sf"/>
</dbReference>
<evidence type="ECO:0000313" key="2">
    <source>
        <dbReference type="EMBL" id="ACI06436.1"/>
    </source>
</evidence>
<name>B5U3U0_9CAUD</name>
<reference evidence="2 3" key="1">
    <citation type="submission" date="2008-08" db="EMBL/GenBank/DDBJ databases">
        <authorList>
            <person name="Pillay N."/>
            <person name="Naidoo R."/>
            <person name="Edgar R.H."/>
            <person name="Ko C."/>
            <person name="Jacobs-Sera D."/>
            <person name="Hendrix R.W."/>
            <person name="Hatfull G.F."/>
        </authorList>
    </citation>
    <scope>NUCLEOTIDE SEQUENCE [LARGE SCALE GENOMIC DNA]</scope>
</reference>
<proteinExistence type="predicted"/>
<feature type="active site" description="Proton donor" evidence="1">
    <location>
        <position position="12"/>
    </location>
</feature>
<organism evidence="2 3">
    <name type="scientific">Mycobacterium phage Gumball</name>
    <dbReference type="NCBI Taxonomy" id="561998"/>
    <lineage>
        <taxon>Viruses</taxon>
        <taxon>Duplodnaviria</taxon>
        <taxon>Heunggongvirae</taxon>
        <taxon>Uroviricota</taxon>
        <taxon>Caudoviricetes</taxon>
        <taxon>Dclasvirinae</taxon>
        <taxon>Plotvirus</taxon>
        <taxon>Plotvirus plot</taxon>
    </lineage>
</organism>
<dbReference type="InterPro" id="IPR010708">
    <property type="entry name" value="5'(3')-deoxyribonucleotidase"/>
</dbReference>
<dbReference type="GO" id="GO:0009264">
    <property type="term" value="P:deoxyribonucleotide catabolic process"/>
    <property type="evidence" value="ECO:0007669"/>
    <property type="project" value="InterPro"/>
</dbReference>
<evidence type="ECO:0000313" key="3">
    <source>
        <dbReference type="Proteomes" id="UP000002178"/>
    </source>
</evidence>
<feature type="active site" description="Nucleophile" evidence="1">
    <location>
        <position position="10"/>
    </location>
</feature>
<sequence length="205" mass="23755">MMGKPVVGLDIDGTLFDYHGHFLRFAEDWYGRPMPDPQDINPGLPLHKFMRTSKATYRQCKLAYRQGGLERSMPVYDGASELTRAIRRAGGEVWICTTRPYLKLDTQAPNTIHLLRRNRIQFDHMLSGPHKYRDLVKQVGADRIVGVLDDLSEMYEQAEMLGLNPILRDQPYNRHITANRIKHLYLAQISFLARIEVYKEKQKGN</sequence>
<dbReference type="Gene3D" id="1.10.40.40">
    <property type="entry name" value="Deoxyribonucleotidase, domain 2"/>
    <property type="match status" value="1"/>
</dbReference>
<protein>
    <submittedName>
        <fullName evidence="2">Nucleotidase</fullName>
    </submittedName>
</protein>
<dbReference type="SUPFAM" id="SSF56784">
    <property type="entry name" value="HAD-like"/>
    <property type="match status" value="1"/>
</dbReference>
<dbReference type="OrthoDB" id="30400at10239"/>
<dbReference type="Proteomes" id="UP000002178">
    <property type="component" value="Segment"/>
</dbReference>